<keyword evidence="2" id="KW-1185">Reference proteome</keyword>
<dbReference type="Proteomes" id="UP001165960">
    <property type="component" value="Unassembled WGS sequence"/>
</dbReference>
<proteinExistence type="predicted"/>
<sequence length="262" mass="29395">MAPSEPSNLNEPITPDEAMEVDSPNALYNNCNLNEPIMSRPVHNDKTHHTADNCYNLNKPIRPRDAIETNTPSVLYNNLDSDSPIRSCAAGANYTHTAQTGCPEPQVNQSKYKKDPNWPIQFSSSAFEPMDTFHTPPEWFDPFWVAINQPSKNGKPQVTSDVERAPSKPSKWHQSHTQSDGLKERPGLSAVKILCQLMMTIFLKDLCTESPKFRQKMHQAISVLHPGKYEALFLTDTGTPRTTVLTATSSSRCSWNPCLSRR</sequence>
<protein>
    <submittedName>
        <fullName evidence="1">Uncharacterized protein</fullName>
    </submittedName>
</protein>
<gene>
    <name evidence="1" type="ORF">DSO57_1027986</name>
</gene>
<dbReference type="EMBL" id="QTSX02005854">
    <property type="protein sequence ID" value="KAJ9056892.1"/>
    <property type="molecule type" value="Genomic_DNA"/>
</dbReference>
<accession>A0ACC2S3K8</accession>
<organism evidence="1 2">
    <name type="scientific">Entomophthora muscae</name>
    <dbReference type="NCBI Taxonomy" id="34485"/>
    <lineage>
        <taxon>Eukaryota</taxon>
        <taxon>Fungi</taxon>
        <taxon>Fungi incertae sedis</taxon>
        <taxon>Zoopagomycota</taxon>
        <taxon>Entomophthoromycotina</taxon>
        <taxon>Entomophthoromycetes</taxon>
        <taxon>Entomophthorales</taxon>
        <taxon>Entomophthoraceae</taxon>
        <taxon>Entomophthora</taxon>
    </lineage>
</organism>
<name>A0ACC2S3K8_9FUNG</name>
<evidence type="ECO:0000313" key="1">
    <source>
        <dbReference type="EMBL" id="KAJ9056892.1"/>
    </source>
</evidence>
<comment type="caution">
    <text evidence="1">The sequence shown here is derived from an EMBL/GenBank/DDBJ whole genome shotgun (WGS) entry which is preliminary data.</text>
</comment>
<reference evidence="1" key="1">
    <citation type="submission" date="2022-04" db="EMBL/GenBank/DDBJ databases">
        <title>Genome of the entomopathogenic fungus Entomophthora muscae.</title>
        <authorList>
            <person name="Elya C."/>
            <person name="Lovett B.R."/>
            <person name="Lee E."/>
            <person name="Macias A.M."/>
            <person name="Hajek A.E."/>
            <person name="De Bivort B.L."/>
            <person name="Kasson M.T."/>
            <person name="De Fine Licht H.H."/>
            <person name="Stajich J.E."/>
        </authorList>
    </citation>
    <scope>NUCLEOTIDE SEQUENCE</scope>
    <source>
        <strain evidence="1">Berkeley</strain>
    </source>
</reference>
<evidence type="ECO:0000313" key="2">
    <source>
        <dbReference type="Proteomes" id="UP001165960"/>
    </source>
</evidence>